<dbReference type="PANTHER" id="PTHR10682">
    <property type="entry name" value="POLY A POLYMERASE"/>
    <property type="match status" value="1"/>
</dbReference>
<dbReference type="Gene3D" id="1.10.1410.10">
    <property type="match status" value="1"/>
</dbReference>
<dbReference type="GO" id="GO:0004519">
    <property type="term" value="F:endonuclease activity"/>
    <property type="evidence" value="ECO:0007669"/>
    <property type="project" value="UniProtKB-KW"/>
</dbReference>
<dbReference type="EMBL" id="AAWS01000005">
    <property type="protein sequence ID" value="EAY30785.1"/>
    <property type="molecule type" value="Genomic_DNA"/>
</dbReference>
<accession>A1ZFL1</accession>
<dbReference type="RefSeq" id="WP_002694488.1">
    <property type="nucleotide sequence ID" value="NZ_AAWS01000005.1"/>
</dbReference>
<dbReference type="SUPFAM" id="SSF56219">
    <property type="entry name" value="DNase I-like"/>
    <property type="match status" value="1"/>
</dbReference>
<dbReference type="InterPro" id="IPR007012">
    <property type="entry name" value="PolA_pol_cen_dom"/>
</dbReference>
<sequence length="982" mass="112399">MKEKLATSWEIYNQIMWNPKLNAQAFTVGFADRMAKSGIREKPLLEWANESDIPWHRIRYYRCGELVVWDRGRRLDLFAEKRLPSEAWVAEINPVVATKVNTDFSLRAVYCCHQDQWQVYTGAVTNQTLAQLKVISYNVLCDEHDKEYVRSKERYVAIAQHLAHLEADIIALQEATPLLIEFLRQQAWAKDYFFSEPPNSPTLRPFGQVILSKYPFSLVEHLYSPQKRFLVAGWQINGEAFHVANVHLTSNHSDKAMGVRQQQLEVMTNYLKSLRGDVLLVGDFNMREGENVDILTEHQFEDVWPLQHPDDAGFSFHPDENPLAERFSRSGLPGRFDRMYLRSQSLQWLPQHIKLFAKAPIAQDYLRASDHYGVFAVYDFADMLPLPQAVPNEVLKQLQTVQPTYQSAIVLIPPNEIHAPIQKIRKQYDQKLERWMPHITLMYGFIPKELFEAALPLLETALQQLAPFEIVLQDFRYFEHRKSTTGWLRPIAQPTDALQRLQDILQPLFPQCNEQTIRASGFTPHLSIGQFASPEEAQKCLPAWNPLRFKVEKIALISRDKDTPFEVKYQVFLGKEQVKKPNKSLIDWVNDQAPLQTTQTQLKRQAALAQVQQVCSEVLNQSVHLQVFGSELLKIAQAHSDIDVLCPLPPSLALDPFFDQLQTALSQVAQGVHLVTDARVTTLKFNLQGVNFDLLAVHHPSFPVPLHQVKPEAFQQFDPLSWQNMVGYLEGQKILALGNKVGQTLFRDLVRTIRLWAARKQLTGNVFGFFGNISWAILAAWSCAHCQTKHTPTLEHLLQNFFDLLAQHSWVIPIGLQEGTSSYIVRKHRDWMPVVSAFYPYKNTTRNLTQSTAKVIQGEIQKARLLLQNTSINWLTFFAATDVQKEYTQLLILELSASNEQNLELAQGKLLGSLLGVILALEQQVKALVRPSTIIKKAENGLSFQLRLGLHLPADSSQKSLNEFVGKFDHEYNTKLKVYLEG</sequence>
<dbReference type="Pfam" id="PF03372">
    <property type="entry name" value="Exo_endo_phos"/>
    <property type="match status" value="1"/>
</dbReference>
<evidence type="ECO:0000259" key="5">
    <source>
        <dbReference type="Pfam" id="PF03372"/>
    </source>
</evidence>
<evidence type="ECO:0000259" key="6">
    <source>
        <dbReference type="Pfam" id="PF04457"/>
    </source>
</evidence>
<evidence type="ECO:0000256" key="3">
    <source>
        <dbReference type="ARBA" id="ARBA00022741"/>
    </source>
</evidence>
<dbReference type="InterPro" id="IPR043519">
    <property type="entry name" value="NT_sf"/>
</dbReference>
<dbReference type="AlphaFoldDB" id="A1ZFL1"/>
<dbReference type="InterPro" id="IPR009097">
    <property type="entry name" value="Cyclic_Pdiesterase"/>
</dbReference>
<evidence type="ECO:0000256" key="2">
    <source>
        <dbReference type="ARBA" id="ARBA00022679"/>
    </source>
</evidence>
<keyword evidence="3" id="KW-0547">Nucleotide-binding</keyword>
<feature type="domain" description="Endonuclease/exonuclease/phosphatase" evidence="5">
    <location>
        <begin position="135"/>
        <end position="371"/>
    </location>
</feature>
<evidence type="ECO:0000256" key="1">
    <source>
        <dbReference type="ARBA" id="ARBA00022664"/>
    </source>
</evidence>
<organism evidence="8 9">
    <name type="scientific">Microscilla marina ATCC 23134</name>
    <dbReference type="NCBI Taxonomy" id="313606"/>
    <lineage>
        <taxon>Bacteria</taxon>
        <taxon>Pseudomonadati</taxon>
        <taxon>Bacteroidota</taxon>
        <taxon>Cytophagia</taxon>
        <taxon>Cytophagales</taxon>
        <taxon>Microscillaceae</taxon>
        <taxon>Microscilla</taxon>
    </lineage>
</organism>
<dbReference type="SUPFAM" id="SSF81631">
    <property type="entry name" value="PAP/OAS1 substrate-binding domain"/>
    <property type="match status" value="1"/>
</dbReference>
<gene>
    <name evidence="8" type="ORF">M23134_01109</name>
</gene>
<dbReference type="OrthoDB" id="635146at2"/>
<evidence type="ECO:0000256" key="4">
    <source>
        <dbReference type="ARBA" id="ARBA00022840"/>
    </source>
</evidence>
<dbReference type="Pfam" id="PF13563">
    <property type="entry name" value="2_5_RNA_ligase2"/>
    <property type="match status" value="1"/>
</dbReference>
<feature type="domain" description="Poly(A) polymerase central" evidence="7">
    <location>
        <begin position="746"/>
        <end position="871"/>
    </location>
</feature>
<dbReference type="InterPro" id="IPR005135">
    <property type="entry name" value="Endo/exonuclease/phosphatase"/>
</dbReference>
<protein>
    <submittedName>
        <fullName evidence="8">Endonuclease/exonuclease/phosphatase family</fullName>
    </submittedName>
</protein>
<keyword evidence="8" id="KW-0378">Hydrolase</keyword>
<keyword evidence="2" id="KW-0808">Transferase</keyword>
<dbReference type="Gene3D" id="3.60.10.10">
    <property type="entry name" value="Endonuclease/exonuclease/phosphatase"/>
    <property type="match status" value="1"/>
</dbReference>
<dbReference type="GO" id="GO:0006397">
    <property type="term" value="P:mRNA processing"/>
    <property type="evidence" value="ECO:0007669"/>
    <property type="project" value="UniProtKB-KW"/>
</dbReference>
<keyword evidence="8" id="KW-0540">Nuclease</keyword>
<dbReference type="Gene3D" id="3.30.460.10">
    <property type="entry name" value="Beta Polymerase, domain 2"/>
    <property type="match status" value="1"/>
</dbReference>
<dbReference type="CDD" id="cd09080">
    <property type="entry name" value="TDP2"/>
    <property type="match status" value="1"/>
</dbReference>
<keyword evidence="9" id="KW-1185">Reference proteome</keyword>
<dbReference type="Proteomes" id="UP000004095">
    <property type="component" value="Unassembled WGS sequence"/>
</dbReference>
<feature type="domain" description="MJ1316 RNA cyclic group end recognition" evidence="6">
    <location>
        <begin position="7"/>
        <end position="71"/>
    </location>
</feature>
<dbReference type="eggNOG" id="COG1514">
    <property type="taxonomic scope" value="Bacteria"/>
</dbReference>
<comment type="caution">
    <text evidence="8">The sequence shown here is derived from an EMBL/GenBank/DDBJ whole genome shotgun (WGS) entry which is preliminary data.</text>
</comment>
<dbReference type="InterPro" id="IPR040459">
    <property type="entry name" value="MJ1316"/>
</dbReference>
<keyword evidence="4" id="KW-0067">ATP-binding</keyword>
<proteinExistence type="predicted"/>
<reference evidence="8 9" key="1">
    <citation type="submission" date="2007-01" db="EMBL/GenBank/DDBJ databases">
        <authorList>
            <person name="Haygood M."/>
            <person name="Podell S."/>
            <person name="Anderson C."/>
            <person name="Hopkinson B."/>
            <person name="Roe K."/>
            <person name="Barbeau K."/>
            <person name="Gaasterland T."/>
            <person name="Ferriera S."/>
            <person name="Johnson J."/>
            <person name="Kravitz S."/>
            <person name="Beeson K."/>
            <person name="Sutton G."/>
            <person name="Rogers Y.-H."/>
            <person name="Friedman R."/>
            <person name="Frazier M."/>
            <person name="Venter J.C."/>
        </authorList>
    </citation>
    <scope>NUCLEOTIDE SEQUENCE [LARGE SCALE GENOMIC DNA]</scope>
    <source>
        <strain evidence="8 9">ATCC 23134</strain>
    </source>
</reference>
<dbReference type="Gene3D" id="3.90.1140.10">
    <property type="entry name" value="Cyclic phosphodiesterase"/>
    <property type="match status" value="1"/>
</dbReference>
<dbReference type="Pfam" id="PF04457">
    <property type="entry name" value="MJ1316"/>
    <property type="match status" value="1"/>
</dbReference>
<evidence type="ECO:0000313" key="8">
    <source>
        <dbReference type="EMBL" id="EAY30785.1"/>
    </source>
</evidence>
<dbReference type="eggNOG" id="COG3568">
    <property type="taxonomic scope" value="Bacteria"/>
</dbReference>
<evidence type="ECO:0000259" key="7">
    <source>
        <dbReference type="Pfam" id="PF04928"/>
    </source>
</evidence>
<dbReference type="SUPFAM" id="SSF55144">
    <property type="entry name" value="LigT-like"/>
    <property type="match status" value="1"/>
</dbReference>
<evidence type="ECO:0000313" key="9">
    <source>
        <dbReference type="Proteomes" id="UP000004095"/>
    </source>
</evidence>
<keyword evidence="8" id="KW-0255">Endonuclease</keyword>
<dbReference type="GO" id="GO:1990817">
    <property type="term" value="F:poly(A) RNA polymerase activity"/>
    <property type="evidence" value="ECO:0007669"/>
    <property type="project" value="InterPro"/>
</dbReference>
<dbReference type="eggNOG" id="COG5186">
    <property type="taxonomic scope" value="Bacteria"/>
</dbReference>
<keyword evidence="1" id="KW-0507">mRNA processing</keyword>
<dbReference type="eggNOG" id="COG1531">
    <property type="taxonomic scope" value="Bacteria"/>
</dbReference>
<dbReference type="SUPFAM" id="SSF81301">
    <property type="entry name" value="Nucleotidyltransferase"/>
    <property type="match status" value="1"/>
</dbReference>
<dbReference type="GO" id="GO:0004527">
    <property type="term" value="F:exonuclease activity"/>
    <property type="evidence" value="ECO:0007669"/>
    <property type="project" value="UniProtKB-KW"/>
</dbReference>
<dbReference type="Pfam" id="PF04928">
    <property type="entry name" value="PAP_central"/>
    <property type="match status" value="1"/>
</dbReference>
<dbReference type="GO" id="GO:0005524">
    <property type="term" value="F:ATP binding"/>
    <property type="evidence" value="ECO:0007669"/>
    <property type="project" value="UniProtKB-KW"/>
</dbReference>
<name>A1ZFL1_MICM2</name>
<dbReference type="InterPro" id="IPR036691">
    <property type="entry name" value="Endo/exonu/phosph_ase_sf"/>
</dbReference>
<keyword evidence="8" id="KW-0269">Exonuclease</keyword>
<dbReference type="PANTHER" id="PTHR10682:SF33">
    <property type="entry name" value="NUCLEAR POLY(A) POLYMERASE 3"/>
    <property type="match status" value="1"/>
</dbReference>